<dbReference type="Gene3D" id="3.40.50.720">
    <property type="entry name" value="NAD(P)-binding Rossmann-like Domain"/>
    <property type="match status" value="1"/>
</dbReference>
<proteinExistence type="predicted"/>
<keyword evidence="4" id="KW-0407">Ion channel</keyword>
<dbReference type="SUPFAM" id="SSF51735">
    <property type="entry name" value="NAD(P)-binding Rossmann-fold domains"/>
    <property type="match status" value="1"/>
</dbReference>
<dbReference type="InterPro" id="IPR003148">
    <property type="entry name" value="RCK_N"/>
</dbReference>
<evidence type="ECO:0000313" key="4">
    <source>
        <dbReference type="EMBL" id="MFD0904347.1"/>
    </source>
</evidence>
<feature type="transmembrane region" description="Helical" evidence="2">
    <location>
        <begin position="25"/>
        <end position="45"/>
    </location>
</feature>
<dbReference type="InterPro" id="IPR036291">
    <property type="entry name" value="NAD(P)-bd_dom_sf"/>
</dbReference>
<reference evidence="5" key="1">
    <citation type="journal article" date="2019" name="Int. J. Syst. Evol. Microbiol.">
        <title>The Global Catalogue of Microorganisms (GCM) 10K type strain sequencing project: providing services to taxonomists for standard genome sequencing and annotation.</title>
        <authorList>
            <consortium name="The Broad Institute Genomics Platform"/>
            <consortium name="The Broad Institute Genome Sequencing Center for Infectious Disease"/>
            <person name="Wu L."/>
            <person name="Ma J."/>
        </authorList>
    </citation>
    <scope>NUCLEOTIDE SEQUENCE [LARGE SCALE GENOMIC DNA]</scope>
    <source>
        <strain evidence="5">JCM 31202</strain>
    </source>
</reference>
<organism evidence="4 5">
    <name type="scientific">Actinomadura sediminis</name>
    <dbReference type="NCBI Taxonomy" id="1038904"/>
    <lineage>
        <taxon>Bacteria</taxon>
        <taxon>Bacillati</taxon>
        <taxon>Actinomycetota</taxon>
        <taxon>Actinomycetes</taxon>
        <taxon>Streptosporangiales</taxon>
        <taxon>Thermomonosporaceae</taxon>
        <taxon>Actinomadura</taxon>
    </lineage>
</organism>
<keyword evidence="4" id="KW-0406">Ion transport</keyword>
<dbReference type="RefSeq" id="WP_378304115.1">
    <property type="nucleotide sequence ID" value="NZ_JBHTJA010000082.1"/>
</dbReference>
<dbReference type="PANTHER" id="PTHR43833">
    <property type="entry name" value="POTASSIUM CHANNEL PROTEIN 2-RELATED-RELATED"/>
    <property type="match status" value="1"/>
</dbReference>
<dbReference type="Pfam" id="PF07885">
    <property type="entry name" value="Ion_trans_2"/>
    <property type="match status" value="1"/>
</dbReference>
<dbReference type="EMBL" id="JBHTJA010000082">
    <property type="protein sequence ID" value="MFD0904347.1"/>
    <property type="molecule type" value="Genomic_DNA"/>
</dbReference>
<dbReference type="Pfam" id="PF02254">
    <property type="entry name" value="TrkA_N"/>
    <property type="match status" value="1"/>
</dbReference>
<keyword evidence="2" id="KW-0812">Transmembrane</keyword>
<keyword evidence="4" id="KW-0813">Transport</keyword>
<gene>
    <name evidence="4" type="ORF">ACFQ11_28455</name>
</gene>
<comment type="caution">
    <text evidence="4">The sequence shown here is derived from an EMBL/GenBank/DDBJ whole genome shotgun (WGS) entry which is preliminary data.</text>
</comment>
<dbReference type="GO" id="GO:0034220">
    <property type="term" value="P:monoatomic ion transmembrane transport"/>
    <property type="evidence" value="ECO:0007669"/>
    <property type="project" value="UniProtKB-KW"/>
</dbReference>
<dbReference type="SUPFAM" id="SSF81324">
    <property type="entry name" value="Voltage-gated potassium channels"/>
    <property type="match status" value="1"/>
</dbReference>
<keyword evidence="2" id="KW-0472">Membrane</keyword>
<protein>
    <submittedName>
        <fullName evidence="4">Potassium channel family protein</fullName>
    </submittedName>
</protein>
<keyword evidence="2" id="KW-1133">Transmembrane helix</keyword>
<feature type="transmembrane region" description="Helical" evidence="2">
    <location>
        <begin position="91"/>
        <end position="114"/>
    </location>
</feature>
<name>A0ABW3EVS8_9ACTN</name>
<dbReference type="Gene3D" id="1.10.287.70">
    <property type="match status" value="1"/>
</dbReference>
<evidence type="ECO:0000259" key="3">
    <source>
        <dbReference type="PROSITE" id="PS51201"/>
    </source>
</evidence>
<dbReference type="PROSITE" id="PS51201">
    <property type="entry name" value="RCK_N"/>
    <property type="match status" value="1"/>
</dbReference>
<feature type="domain" description="RCK N-terminal" evidence="3">
    <location>
        <begin position="131"/>
        <end position="250"/>
    </location>
</feature>
<dbReference type="PANTHER" id="PTHR43833:SF9">
    <property type="entry name" value="POTASSIUM CHANNEL PROTEIN YUGO-RELATED"/>
    <property type="match status" value="1"/>
</dbReference>
<sequence>MIDPEASTRPLVMLPKARTGPLRAVGRRVALASFAVLAVVAAVYLGRDGYSDSADGEVSLLDAFYYATVSVSTTGYGDITPVTDFARLVNILFVTPVRVLFLIVLVGTTLEVLAERTREDWRQSRWRARVRDHIVVTGYGTKGRSAIRTLLTTGIRRESIVVVDPDPRVVAEAAEAGLVGIVGDATRSSVLEQAGVRQAREIVVATARDDTAVLITLTARQLNPRAGIQASVRESENVPLLRQSGADHVVTSSEAAGRLLGVTTRHPHVGDVIEDLLDQGSGLDLVERPVTAEETGRPLSAVAEPALAMVRDGRKLPFDHPDCAALRTGDLIIVARSKRRRKTAPQDGDGSG</sequence>
<evidence type="ECO:0000313" key="5">
    <source>
        <dbReference type="Proteomes" id="UP001596972"/>
    </source>
</evidence>
<evidence type="ECO:0000256" key="1">
    <source>
        <dbReference type="ARBA" id="ARBA00004651"/>
    </source>
</evidence>
<accession>A0ABW3EVS8</accession>
<dbReference type="InterPro" id="IPR050721">
    <property type="entry name" value="Trk_Ktr_HKT_K-transport"/>
</dbReference>
<keyword evidence="5" id="KW-1185">Reference proteome</keyword>
<dbReference type="Proteomes" id="UP001596972">
    <property type="component" value="Unassembled WGS sequence"/>
</dbReference>
<dbReference type="InterPro" id="IPR013099">
    <property type="entry name" value="K_chnl_dom"/>
</dbReference>
<evidence type="ECO:0000256" key="2">
    <source>
        <dbReference type="SAM" id="Phobius"/>
    </source>
</evidence>
<comment type="subcellular location">
    <subcellularLocation>
        <location evidence="1">Cell membrane</location>
        <topology evidence="1">Multi-pass membrane protein</topology>
    </subcellularLocation>
</comment>